<organism evidence="2 3">
    <name type="scientific">Flavobacterium akiainvivens</name>
    <dbReference type="NCBI Taxonomy" id="1202724"/>
    <lineage>
        <taxon>Bacteria</taxon>
        <taxon>Pseudomonadati</taxon>
        <taxon>Bacteroidota</taxon>
        <taxon>Flavobacteriia</taxon>
        <taxon>Flavobacteriales</taxon>
        <taxon>Flavobacteriaceae</taxon>
        <taxon>Flavobacterium</taxon>
    </lineage>
</organism>
<dbReference type="PATRIC" id="fig|1202724.3.peg.1160"/>
<feature type="transmembrane region" description="Helical" evidence="1">
    <location>
        <begin position="12"/>
        <end position="35"/>
    </location>
</feature>
<keyword evidence="1" id="KW-1133">Transmembrane helix</keyword>
<accession>A0A0M9VJW2</accession>
<dbReference type="Proteomes" id="UP000037755">
    <property type="component" value="Unassembled WGS sequence"/>
</dbReference>
<feature type="transmembrane region" description="Helical" evidence="1">
    <location>
        <begin position="55"/>
        <end position="75"/>
    </location>
</feature>
<dbReference type="EMBL" id="LIYD01000005">
    <property type="protein sequence ID" value="KOS08219.1"/>
    <property type="molecule type" value="Genomic_DNA"/>
</dbReference>
<keyword evidence="1" id="KW-0812">Transmembrane</keyword>
<dbReference type="PANTHER" id="PTHR37314:SF5">
    <property type="entry name" value="SLR0142 PROTEIN"/>
    <property type="match status" value="1"/>
</dbReference>
<dbReference type="RefSeq" id="WP_054410151.1">
    <property type="nucleotide sequence ID" value="NZ_FOYA01000003.1"/>
</dbReference>
<feature type="transmembrane region" description="Helical" evidence="1">
    <location>
        <begin position="84"/>
        <end position="104"/>
    </location>
</feature>
<dbReference type="Pfam" id="PF06912">
    <property type="entry name" value="DUF1275"/>
    <property type="match status" value="1"/>
</dbReference>
<feature type="transmembrane region" description="Helical" evidence="1">
    <location>
        <begin position="110"/>
        <end position="129"/>
    </location>
</feature>
<dbReference type="AlphaFoldDB" id="A0A0M9VJW2"/>
<dbReference type="STRING" id="1202724.AM493_05605"/>
<keyword evidence="3" id="KW-1185">Reference proteome</keyword>
<dbReference type="PANTHER" id="PTHR37314">
    <property type="entry name" value="SLR0142 PROTEIN"/>
    <property type="match status" value="1"/>
</dbReference>
<evidence type="ECO:0000313" key="2">
    <source>
        <dbReference type="EMBL" id="KOS08219.1"/>
    </source>
</evidence>
<comment type="caution">
    <text evidence="2">The sequence shown here is derived from an EMBL/GenBank/DDBJ whole genome shotgun (WGS) entry which is preliminary data.</text>
</comment>
<feature type="transmembrane region" description="Helical" evidence="1">
    <location>
        <begin position="174"/>
        <end position="191"/>
    </location>
</feature>
<evidence type="ECO:0000256" key="1">
    <source>
        <dbReference type="SAM" id="Phobius"/>
    </source>
</evidence>
<evidence type="ECO:0000313" key="3">
    <source>
        <dbReference type="Proteomes" id="UP000037755"/>
    </source>
</evidence>
<reference evidence="2 3" key="1">
    <citation type="submission" date="2015-08" db="EMBL/GenBank/DDBJ databases">
        <title>Whole genome sequence of Flavobacterium akiainvivens IK-1T, from decaying Wikstroemia oahuensis, an endemic Hawaiian shrub.</title>
        <authorList>
            <person name="Wan X."/>
            <person name="Hou S."/>
            <person name="Saito J."/>
            <person name="Donachie S."/>
        </authorList>
    </citation>
    <scope>NUCLEOTIDE SEQUENCE [LARGE SCALE GENOMIC DNA]</scope>
    <source>
        <strain evidence="2 3">IK-1</strain>
    </source>
</reference>
<evidence type="ECO:0008006" key="4">
    <source>
        <dbReference type="Google" id="ProtNLM"/>
    </source>
</evidence>
<keyword evidence="1" id="KW-0472">Membrane</keyword>
<name>A0A0M9VJW2_9FLAO</name>
<feature type="transmembrane region" description="Helical" evidence="1">
    <location>
        <begin position="197"/>
        <end position="214"/>
    </location>
</feature>
<dbReference type="InterPro" id="IPR010699">
    <property type="entry name" value="DUF1275"/>
</dbReference>
<gene>
    <name evidence="2" type="ORF">AM493_05605</name>
</gene>
<dbReference type="OrthoDB" id="5125627at2"/>
<sequence length="218" mass="23008">MDQKNINTITLVLAIVAGYADTVTFVAAHNIFSAHVTGNFIVFAYQIVTGASIDAWIKLITFPVFIAAVMCGGWLSKKTGQSNLLLIEAVLLTIAGVVAFALHLQNQDSLVMYIIVLIIVFAMGLQNAFGKVYAKATHGPTTMMTGNVTQASLDLRAVLVGDNKAEAASSLKRQSVTILGFLAGCFAGGFLGREFGLAAVLAAGVCMIVCYALSKKQV</sequence>
<protein>
    <recommendedName>
        <fullName evidence="4">DUF1275 domain-containing protein</fullName>
    </recommendedName>
</protein>
<proteinExistence type="predicted"/>